<feature type="compositionally biased region" description="Low complexity" evidence="1">
    <location>
        <begin position="1167"/>
        <end position="1181"/>
    </location>
</feature>
<dbReference type="GO" id="GO:0005634">
    <property type="term" value="C:nucleus"/>
    <property type="evidence" value="ECO:0007669"/>
    <property type="project" value="TreeGrafter"/>
</dbReference>
<feature type="domain" description="AAA+ ATPase" evidence="2">
    <location>
        <begin position="1075"/>
        <end position="1300"/>
    </location>
</feature>
<name>A0A210QA61_MIZYE</name>
<feature type="compositionally biased region" description="Basic and acidic residues" evidence="1">
    <location>
        <begin position="162"/>
        <end position="180"/>
    </location>
</feature>
<dbReference type="EMBL" id="NEDP02004422">
    <property type="protein sequence ID" value="OWF45630.1"/>
    <property type="molecule type" value="Genomic_DNA"/>
</dbReference>
<dbReference type="PANTHER" id="PTHR23389">
    <property type="entry name" value="CHROMOSOME TRANSMISSION FIDELITY FACTOR 18"/>
    <property type="match status" value="1"/>
</dbReference>
<accession>A0A210QA61</accession>
<feature type="compositionally biased region" description="Acidic residues" evidence="1">
    <location>
        <begin position="1"/>
        <end position="10"/>
    </location>
</feature>
<dbReference type="GO" id="GO:0003677">
    <property type="term" value="F:DNA binding"/>
    <property type="evidence" value="ECO:0007669"/>
    <property type="project" value="TreeGrafter"/>
</dbReference>
<dbReference type="SMART" id="SM00382">
    <property type="entry name" value="AAA"/>
    <property type="match status" value="1"/>
</dbReference>
<feature type="compositionally biased region" description="Basic residues" evidence="1">
    <location>
        <begin position="737"/>
        <end position="747"/>
    </location>
</feature>
<feature type="region of interest" description="Disordered" evidence="1">
    <location>
        <begin position="1125"/>
        <end position="1152"/>
    </location>
</feature>
<feature type="compositionally biased region" description="Basic and acidic residues" evidence="1">
    <location>
        <begin position="929"/>
        <end position="944"/>
    </location>
</feature>
<proteinExistence type="predicted"/>
<sequence>MLGIAMDEDVTDKGNEQISNDLQSPQRSILDFFKSPDKIKPAKKPTSLLSFFGTAQQKDTEKQQLKCLNGVEKQNGDLADKKVEKGPGKKRKQKDRETEKNDADDFEEEQIGKGKKRKKFDDKFSEKKEEGKNKDEKEKSAIRNSSLVNGSIDKVTINELGSKLESKNKMKERKSKDKGKTAKSVCEDNEAGDQHDKPNSGKQKVKSTHKSDETKKKLSEQKDRNIDIADTKTSKESKKKEEDEMNESEVKLESKETVSEMCYEDFIKSLGNSVSKTDNHEDGEPDVTEKMANGKTEEEITENTESKEDLYIKSYPTISSFFNKVDKAHAPVVPTDPKVLGQVTVKVDIHSEPSPNNGLSNHVQIKASPLYLKKDEEEIEIISSEIVTIDCTPSSKKSLFGVKKYPSDVECEIFKNRNESLAETLSSCEDSCMSEDSSVCVVEEVEDVSILEKKKCFLQSATVPEVPAKTTQRTLSFSKAGLQVQKPVKPTHSTRVRKKDCPTLDCAPVFESTPEKKCKPGRKPKKTFDLDDDKENKRGKETPNKARTPSKKSTKDRVTKTSATEKGKEDVCDRRTSLRSRYRVAIIGADEGKKTPIRMKFNRYSKSSSSGVEEGDNFTPRSSKQTKKNTKLSKAKELLQKAKQKNTKSTKVQKSIKRTKKGAKNDEESSDDSKPVGRRRSSRLSDKDSLVILDSEGSGDEVDGCNVKTPKAKSKTKTKGTKATPAKATPNKGTPSKGRKTPSKKSGKLASIFMSGKEVKERKPAVVLDPEAEKLKRAFLMSGVPEELRRQTVTTNDVMIVEDYPPLPTINHTQQREPQATNRHGVKLWDLENVTLSKLGADIRGLPDGPVEWRLGLISTDSNISDSSRIREFQKHSRIEDEDVEKILAEVSSFCPTYPVRKVFSVLKMKKDDFEQEAKEAEQLEKKMENLTAEEKSHEKEAPRRSLRKRVSLELPQVVELGGSPPLQTTGDGPSAEDIVNKQETVPTVSWTDKYLPLHSAEVVGNTAKVRKLQSWLVEWKQRLDKEARKAKKLQIKQNKGKPSKESGSRDDWWGDDSDFALDSDDSDDDEEDRLCNTAMLCGPSGIGKTASVYGLAHELGFKVFEVNASSTRNGKRILAQLQEATQSHQVSRGTDTPTKCPPSKSASASQANAKIPSAFSGFFKQTTSNSSNKTASTSTGKEGKGKGKDDKDPGKLKKRKRNLEVAENLDEKTPKKKSRKKEKPDISVPIDPKADGSLNLSSTSLILFEEVDVVFPSDHGFWSAVQQFMATTKIPIILTTSDAGLVNKFEGRFDHYRFKTPPYRNLAVYLQLMCLAENVRTDFWDMYNVVSLCCGDIRRCILSLQYWVISGGGVQGIRRSIHRTLKVQPQLQTDKLPEYSVVKPTDTKNDHRASPQKQLSSIIDDDDDDFVCLKPVCQKRSNRFVTDDEESNSMPLVPLRFNQDLVNSGNKDTDIEKERLPLVHLGHTTSLQGLVLQGHNSVISLLKQMLEIGDDSLVPLVSRVCRQYRSLKCDLLYRHHLSLLPLTTVESLPLKPTLSTVDDVQKKSRRRIKTFDLYDSETSNDGHEEQPMECDEPQNETLTKTLDPTESALVGKSLNSFYSFYDNLSLVDSMEVLENRLALQDTSGSKVESDFHSDIQLYSCRRLYRTHLAMKNDILSSEHICVPITQDTPRIEELQGKDPLSTSLDTPTCRASSNVRTSLPLGLPVNGLHQEYLPTLRAICKSEQLREQAKIKRRFQHYLDGIGLTLKDNTLSVLCTTFR</sequence>
<feature type="compositionally biased region" description="Polar residues" evidence="1">
    <location>
        <begin position="1125"/>
        <end position="1138"/>
    </location>
</feature>
<feature type="region of interest" description="Disordered" evidence="1">
    <location>
        <begin position="272"/>
        <end position="305"/>
    </location>
</feature>
<feature type="compositionally biased region" description="Basic and acidic residues" evidence="1">
    <location>
        <begin position="553"/>
        <end position="576"/>
    </location>
</feature>
<feature type="compositionally biased region" description="Basic and acidic residues" evidence="1">
    <location>
        <begin position="663"/>
        <end position="675"/>
    </location>
</feature>
<feature type="region of interest" description="Disordered" evidence="1">
    <location>
        <begin position="1164"/>
        <end position="1234"/>
    </location>
</feature>
<feature type="compositionally biased region" description="Basic and acidic residues" evidence="1">
    <location>
        <begin position="94"/>
        <end position="103"/>
    </location>
</feature>
<evidence type="ECO:0000256" key="1">
    <source>
        <dbReference type="SAM" id="MobiDB-lite"/>
    </source>
</evidence>
<feature type="compositionally biased region" description="Basic residues" evidence="1">
    <location>
        <begin position="710"/>
        <end position="720"/>
    </location>
</feature>
<evidence type="ECO:0000313" key="3">
    <source>
        <dbReference type="EMBL" id="OWF45630.1"/>
    </source>
</evidence>
<dbReference type="InterPro" id="IPR003593">
    <property type="entry name" value="AAA+_ATPase"/>
</dbReference>
<feature type="compositionally biased region" description="Basic and acidic residues" evidence="1">
    <location>
        <begin position="119"/>
        <end position="141"/>
    </location>
</feature>
<dbReference type="OrthoDB" id="9996895at2759"/>
<feature type="compositionally biased region" description="Basic and acidic residues" evidence="1">
    <location>
        <begin position="1043"/>
        <end position="1053"/>
    </location>
</feature>
<dbReference type="GO" id="GO:0005524">
    <property type="term" value="F:ATP binding"/>
    <property type="evidence" value="ECO:0007669"/>
    <property type="project" value="InterPro"/>
</dbReference>
<protein>
    <submittedName>
        <fullName evidence="3">ATPase family AAA domain-containing protein 5</fullName>
    </submittedName>
</protein>
<dbReference type="PANTHER" id="PTHR23389:SF21">
    <property type="entry name" value="ATPASE FAMILY AAA DOMAIN-CONTAINING PROTEIN 5"/>
    <property type="match status" value="1"/>
</dbReference>
<keyword evidence="4" id="KW-1185">Reference proteome</keyword>
<feature type="compositionally biased region" description="Basic and acidic residues" evidence="1">
    <location>
        <begin position="1182"/>
        <end position="1196"/>
    </location>
</feature>
<feature type="region of interest" description="Disordered" evidence="1">
    <location>
        <begin position="69"/>
        <end position="256"/>
    </location>
</feature>
<evidence type="ECO:0000313" key="4">
    <source>
        <dbReference type="Proteomes" id="UP000242188"/>
    </source>
</evidence>
<dbReference type="STRING" id="6573.A0A210QA61"/>
<dbReference type="GO" id="GO:0061860">
    <property type="term" value="F:DNA clamp unloader activity"/>
    <property type="evidence" value="ECO:0007669"/>
    <property type="project" value="TreeGrafter"/>
</dbReference>
<feature type="region of interest" description="Disordered" evidence="1">
    <location>
        <begin position="1"/>
        <end position="24"/>
    </location>
</feature>
<comment type="caution">
    <text evidence="3">The sequence shown here is derived from an EMBL/GenBank/DDBJ whole genome shotgun (WGS) entry which is preliminary data.</text>
</comment>
<dbReference type="InterPro" id="IPR003959">
    <property type="entry name" value="ATPase_AAA_core"/>
</dbReference>
<gene>
    <name evidence="3" type="ORF">KP79_PYT05933</name>
</gene>
<dbReference type="Gene3D" id="3.40.50.300">
    <property type="entry name" value="P-loop containing nucleotide triphosphate hydrolases"/>
    <property type="match status" value="1"/>
</dbReference>
<feature type="region of interest" description="Disordered" evidence="1">
    <location>
        <begin position="513"/>
        <end position="755"/>
    </location>
</feature>
<feature type="compositionally biased region" description="Acidic residues" evidence="1">
    <location>
        <begin position="1054"/>
        <end position="1072"/>
    </location>
</feature>
<feature type="region of interest" description="Disordered" evidence="1">
    <location>
        <begin position="1031"/>
        <end position="1072"/>
    </location>
</feature>
<feature type="region of interest" description="Disordered" evidence="1">
    <location>
        <begin position="929"/>
        <end position="949"/>
    </location>
</feature>
<dbReference type="Pfam" id="PF00004">
    <property type="entry name" value="AAA"/>
    <property type="match status" value="1"/>
</dbReference>
<feature type="compositionally biased region" description="Basic and acidic residues" evidence="1">
    <location>
        <begin position="526"/>
        <end position="544"/>
    </location>
</feature>
<reference evidence="3 4" key="1">
    <citation type="journal article" date="2017" name="Nat. Ecol. Evol.">
        <title>Scallop genome provides insights into evolution of bilaterian karyotype and development.</title>
        <authorList>
            <person name="Wang S."/>
            <person name="Zhang J."/>
            <person name="Jiao W."/>
            <person name="Li J."/>
            <person name="Xun X."/>
            <person name="Sun Y."/>
            <person name="Guo X."/>
            <person name="Huan P."/>
            <person name="Dong B."/>
            <person name="Zhang L."/>
            <person name="Hu X."/>
            <person name="Sun X."/>
            <person name="Wang J."/>
            <person name="Zhao C."/>
            <person name="Wang Y."/>
            <person name="Wang D."/>
            <person name="Huang X."/>
            <person name="Wang R."/>
            <person name="Lv J."/>
            <person name="Li Y."/>
            <person name="Zhang Z."/>
            <person name="Liu B."/>
            <person name="Lu W."/>
            <person name="Hui Y."/>
            <person name="Liang J."/>
            <person name="Zhou Z."/>
            <person name="Hou R."/>
            <person name="Li X."/>
            <person name="Liu Y."/>
            <person name="Li H."/>
            <person name="Ning X."/>
            <person name="Lin Y."/>
            <person name="Zhao L."/>
            <person name="Xing Q."/>
            <person name="Dou J."/>
            <person name="Li Y."/>
            <person name="Mao J."/>
            <person name="Guo H."/>
            <person name="Dou H."/>
            <person name="Li T."/>
            <person name="Mu C."/>
            <person name="Jiang W."/>
            <person name="Fu Q."/>
            <person name="Fu X."/>
            <person name="Miao Y."/>
            <person name="Liu J."/>
            <person name="Yu Q."/>
            <person name="Li R."/>
            <person name="Liao H."/>
            <person name="Li X."/>
            <person name="Kong Y."/>
            <person name="Jiang Z."/>
            <person name="Chourrout D."/>
            <person name="Li R."/>
            <person name="Bao Z."/>
        </authorList>
    </citation>
    <scope>NUCLEOTIDE SEQUENCE [LARGE SCALE GENOMIC DNA]</scope>
    <source>
        <strain evidence="3 4">PY_sf001</strain>
    </source>
</reference>
<feature type="compositionally biased region" description="Basic and acidic residues" evidence="1">
    <location>
        <begin position="74"/>
        <end position="87"/>
    </location>
</feature>
<dbReference type="GO" id="GO:0016887">
    <property type="term" value="F:ATP hydrolysis activity"/>
    <property type="evidence" value="ECO:0007669"/>
    <property type="project" value="InterPro"/>
</dbReference>
<feature type="compositionally biased region" description="Basic residues" evidence="1">
    <location>
        <begin position="624"/>
        <end position="633"/>
    </location>
</feature>
<feature type="compositionally biased region" description="Basic residues" evidence="1">
    <location>
        <begin position="1031"/>
        <end position="1042"/>
    </location>
</feature>
<dbReference type="Proteomes" id="UP000242188">
    <property type="component" value="Unassembled WGS sequence"/>
</dbReference>
<feature type="compositionally biased region" description="Basic and acidic residues" evidence="1">
    <location>
        <begin position="209"/>
        <end position="256"/>
    </location>
</feature>
<dbReference type="InterPro" id="IPR027417">
    <property type="entry name" value="P-loop_NTPase"/>
</dbReference>
<evidence type="ECO:0000259" key="2">
    <source>
        <dbReference type="SMART" id="SM00382"/>
    </source>
</evidence>
<feature type="compositionally biased region" description="Low complexity" evidence="1">
    <location>
        <begin position="721"/>
        <end position="735"/>
    </location>
</feature>
<organism evidence="3 4">
    <name type="scientific">Mizuhopecten yessoensis</name>
    <name type="common">Japanese scallop</name>
    <name type="synonym">Patinopecten yessoensis</name>
    <dbReference type="NCBI Taxonomy" id="6573"/>
    <lineage>
        <taxon>Eukaryota</taxon>
        <taxon>Metazoa</taxon>
        <taxon>Spiralia</taxon>
        <taxon>Lophotrochozoa</taxon>
        <taxon>Mollusca</taxon>
        <taxon>Bivalvia</taxon>
        <taxon>Autobranchia</taxon>
        <taxon>Pteriomorphia</taxon>
        <taxon>Pectinida</taxon>
        <taxon>Pectinoidea</taxon>
        <taxon>Pectinidae</taxon>
        <taxon>Mizuhopecten</taxon>
    </lineage>
</organism>
<dbReference type="SUPFAM" id="SSF52540">
    <property type="entry name" value="P-loop containing nucleoside triphosphate hydrolases"/>
    <property type="match status" value="1"/>
</dbReference>